<dbReference type="EMBL" id="LFBU01000001">
    <property type="protein sequence ID" value="KMQ75094.1"/>
    <property type="molecule type" value="Genomic_DNA"/>
</dbReference>
<name>A0A0J7JB12_9GAMM</name>
<keyword evidence="3" id="KW-1185">Reference proteome</keyword>
<accession>A0A0J7JB12</accession>
<evidence type="ECO:0000313" key="3">
    <source>
        <dbReference type="Proteomes" id="UP000036102"/>
    </source>
</evidence>
<gene>
    <name evidence="2" type="ORF">Msub_11293</name>
</gene>
<proteinExistence type="predicted"/>
<reference evidence="2 3" key="1">
    <citation type="submission" date="2015-06" db="EMBL/GenBank/DDBJ databases">
        <title>Marinobacter subterrani, a genetically tractable neutrophilic iron-oxidizing strain isolated from the Soudan Iron Mine.</title>
        <authorList>
            <person name="Bonis B.M."/>
            <person name="Gralnick J.A."/>
        </authorList>
    </citation>
    <scope>NUCLEOTIDE SEQUENCE [LARGE SCALE GENOMIC DNA]</scope>
    <source>
        <strain evidence="2 3">JG233</strain>
    </source>
</reference>
<dbReference type="PATRIC" id="fig|1658765.3.peg.1283"/>
<comment type="caution">
    <text evidence="2">The sequence shown here is derived from an EMBL/GenBank/DDBJ whole genome shotgun (WGS) entry which is preliminary data.</text>
</comment>
<keyword evidence="2" id="KW-0238">DNA-binding</keyword>
<dbReference type="InterPro" id="IPR038268">
    <property type="entry name" value="RHH_sf"/>
</dbReference>
<sequence length="126" mass="14156">MCKLFINANPELWVSKTHSLRIDGMVTSVRMENAFWHVLEELAKRDGMNLPQMITRLYHESIDAGHDLGNFTSFLRVCALRYLELQLSGDVPSDTRVPIASLDADRILGGKASKPVPPEVVTKARH</sequence>
<dbReference type="Gene3D" id="1.10.3990.20">
    <property type="entry name" value="protein bp1543"/>
    <property type="match status" value="1"/>
</dbReference>
<evidence type="ECO:0000313" key="2">
    <source>
        <dbReference type="EMBL" id="KMQ75094.1"/>
    </source>
</evidence>
<dbReference type="Pfam" id="PF13467">
    <property type="entry name" value="RHH_4"/>
    <property type="match status" value="1"/>
</dbReference>
<dbReference type="GO" id="GO:0003677">
    <property type="term" value="F:DNA binding"/>
    <property type="evidence" value="ECO:0007669"/>
    <property type="project" value="UniProtKB-KW"/>
</dbReference>
<evidence type="ECO:0000259" key="1">
    <source>
        <dbReference type="Pfam" id="PF13467"/>
    </source>
</evidence>
<dbReference type="STRING" id="1658765.Msub_11293"/>
<organism evidence="2 3">
    <name type="scientific">Marinobacter subterrani</name>
    <dbReference type="NCBI Taxonomy" id="1658765"/>
    <lineage>
        <taxon>Bacteria</taxon>
        <taxon>Pseudomonadati</taxon>
        <taxon>Pseudomonadota</taxon>
        <taxon>Gammaproteobacteria</taxon>
        <taxon>Pseudomonadales</taxon>
        <taxon>Marinobacteraceae</taxon>
        <taxon>Marinobacter</taxon>
    </lineage>
</organism>
<dbReference type="OrthoDB" id="5458732at2"/>
<protein>
    <submittedName>
        <fullName evidence="2">Putative DNA-binding protein, contains Ribbon-helix-helix (RHH) domain</fullName>
    </submittedName>
</protein>
<feature type="domain" description="Ribbon-helix-helix" evidence="1">
    <location>
        <begin position="16"/>
        <end position="83"/>
    </location>
</feature>
<dbReference type="InterPro" id="IPR027373">
    <property type="entry name" value="RHH_dom"/>
</dbReference>
<dbReference type="Proteomes" id="UP000036102">
    <property type="component" value="Unassembled WGS sequence"/>
</dbReference>
<dbReference type="RefSeq" id="WP_048495235.1">
    <property type="nucleotide sequence ID" value="NZ_JADQCF010000001.1"/>
</dbReference>
<dbReference type="AlphaFoldDB" id="A0A0J7JB12"/>